<evidence type="ECO:0000313" key="2">
    <source>
        <dbReference type="EMBL" id="MFC5177050.1"/>
    </source>
</evidence>
<dbReference type="RefSeq" id="WP_378589780.1">
    <property type="nucleotide sequence ID" value="NZ_JBHSKD010000009.1"/>
</dbReference>
<reference evidence="3" key="1">
    <citation type="journal article" date="2019" name="Int. J. Syst. Evol. Microbiol.">
        <title>The Global Catalogue of Microorganisms (GCM) 10K type strain sequencing project: providing services to taxonomists for standard genome sequencing and annotation.</title>
        <authorList>
            <consortium name="The Broad Institute Genomics Platform"/>
            <consortium name="The Broad Institute Genome Sequencing Center for Infectious Disease"/>
            <person name="Wu L."/>
            <person name="Ma J."/>
        </authorList>
    </citation>
    <scope>NUCLEOTIDE SEQUENCE [LARGE SCALE GENOMIC DNA]</scope>
    <source>
        <strain evidence="3">DFY41</strain>
    </source>
</reference>
<dbReference type="Gene3D" id="3.40.50.720">
    <property type="entry name" value="NAD(P)-binding Rossmann-like Domain"/>
    <property type="match status" value="1"/>
</dbReference>
<evidence type="ECO:0000256" key="1">
    <source>
        <dbReference type="ARBA" id="ARBA00023002"/>
    </source>
</evidence>
<protein>
    <submittedName>
        <fullName evidence="2">SDR family NAD(P)-dependent oxidoreductase</fullName>
    </submittedName>
</protein>
<dbReference type="InterPro" id="IPR036291">
    <property type="entry name" value="NAD(P)-bd_dom_sf"/>
</dbReference>
<evidence type="ECO:0000313" key="3">
    <source>
        <dbReference type="Proteomes" id="UP001596087"/>
    </source>
</evidence>
<sequence>MVAATPEPPAWARLPRQDGRVVVVTGASGGLGLATAELLVALGAHVVLAVRDPARGQAAVRGFRPGLRGTTEVRRLDVADLSSVRAFAAATGAVDVLVANAGVMAVPFARSVDGHELQLATNHLGHFALALLLLPRLGDRVVVVSSSAHRRARLDLDDLDWQRRGYRPTAAYATSKLANLLFLAELQRRLTVAGSRLRATGAHPGSTATGITGHTGSGVLTRVGALGHRLTGMPPWRGALTTVHAAVLDLPGNTYLGPSGRLLGMHGWPVPVGRSAAAGDPDLAKALWACSEELTGVTWPL</sequence>
<dbReference type="InterPro" id="IPR002347">
    <property type="entry name" value="SDR_fam"/>
</dbReference>
<dbReference type="PANTHER" id="PTHR43157:SF31">
    <property type="entry name" value="PHOSPHATIDYLINOSITOL-GLYCAN BIOSYNTHESIS CLASS F PROTEIN"/>
    <property type="match status" value="1"/>
</dbReference>
<dbReference type="EMBL" id="JBHSKD010000009">
    <property type="protein sequence ID" value="MFC5177050.1"/>
    <property type="molecule type" value="Genomic_DNA"/>
</dbReference>
<comment type="caution">
    <text evidence="2">The sequence shown here is derived from an EMBL/GenBank/DDBJ whole genome shotgun (WGS) entry which is preliminary data.</text>
</comment>
<organism evidence="2 3">
    <name type="scientific">Nocardioides taihuensis</name>
    <dbReference type="NCBI Taxonomy" id="1835606"/>
    <lineage>
        <taxon>Bacteria</taxon>
        <taxon>Bacillati</taxon>
        <taxon>Actinomycetota</taxon>
        <taxon>Actinomycetes</taxon>
        <taxon>Propionibacteriales</taxon>
        <taxon>Nocardioidaceae</taxon>
        <taxon>Nocardioides</taxon>
    </lineage>
</organism>
<keyword evidence="1" id="KW-0560">Oxidoreductase</keyword>
<dbReference type="Pfam" id="PF00106">
    <property type="entry name" value="adh_short"/>
    <property type="match status" value="1"/>
</dbReference>
<accession>A0ABW0BIE6</accession>
<dbReference type="Proteomes" id="UP001596087">
    <property type="component" value="Unassembled WGS sequence"/>
</dbReference>
<dbReference type="SUPFAM" id="SSF51735">
    <property type="entry name" value="NAD(P)-binding Rossmann-fold domains"/>
    <property type="match status" value="1"/>
</dbReference>
<dbReference type="PANTHER" id="PTHR43157">
    <property type="entry name" value="PHOSPHATIDYLINOSITOL-GLYCAN BIOSYNTHESIS CLASS F PROTEIN-RELATED"/>
    <property type="match status" value="1"/>
</dbReference>
<proteinExistence type="predicted"/>
<dbReference type="PRINTS" id="PR00081">
    <property type="entry name" value="GDHRDH"/>
</dbReference>
<keyword evidence="3" id="KW-1185">Reference proteome</keyword>
<name>A0ABW0BIE6_9ACTN</name>
<gene>
    <name evidence="2" type="ORF">ACFPGP_10230</name>
</gene>